<evidence type="ECO:0000313" key="3">
    <source>
        <dbReference type="Proteomes" id="UP000799118"/>
    </source>
</evidence>
<protein>
    <submittedName>
        <fullName evidence="2">Uncharacterized protein</fullName>
    </submittedName>
</protein>
<name>A0A6A4GFB2_9AGAR</name>
<organism evidence="2 3">
    <name type="scientific">Gymnopus androsaceus JB14</name>
    <dbReference type="NCBI Taxonomy" id="1447944"/>
    <lineage>
        <taxon>Eukaryota</taxon>
        <taxon>Fungi</taxon>
        <taxon>Dikarya</taxon>
        <taxon>Basidiomycota</taxon>
        <taxon>Agaricomycotina</taxon>
        <taxon>Agaricomycetes</taxon>
        <taxon>Agaricomycetidae</taxon>
        <taxon>Agaricales</taxon>
        <taxon>Marasmiineae</taxon>
        <taxon>Omphalotaceae</taxon>
        <taxon>Gymnopus</taxon>
    </lineage>
</organism>
<gene>
    <name evidence="2" type="ORF">BT96DRAFT_950675</name>
</gene>
<evidence type="ECO:0000256" key="1">
    <source>
        <dbReference type="SAM" id="SignalP"/>
    </source>
</evidence>
<dbReference type="Proteomes" id="UP000799118">
    <property type="component" value="Unassembled WGS sequence"/>
</dbReference>
<dbReference type="Gene3D" id="3.40.390.10">
    <property type="entry name" value="Collagenase (Catalytic Domain)"/>
    <property type="match status" value="1"/>
</dbReference>
<keyword evidence="1" id="KW-0732">Signal</keyword>
<feature type="chain" id="PRO_5025606360" evidence="1">
    <location>
        <begin position="21"/>
        <end position="250"/>
    </location>
</feature>
<proteinExistence type="predicted"/>
<dbReference type="InterPro" id="IPR024079">
    <property type="entry name" value="MetalloPept_cat_dom_sf"/>
</dbReference>
<dbReference type="OrthoDB" id="3054515at2759"/>
<evidence type="ECO:0000313" key="2">
    <source>
        <dbReference type="EMBL" id="KAE9384269.1"/>
    </source>
</evidence>
<dbReference type="AlphaFoldDB" id="A0A6A4GFB2"/>
<feature type="signal peptide" evidence="1">
    <location>
        <begin position="1"/>
        <end position="20"/>
    </location>
</feature>
<dbReference type="EMBL" id="ML770181">
    <property type="protein sequence ID" value="KAE9384269.1"/>
    <property type="molecule type" value="Genomic_DNA"/>
</dbReference>
<dbReference type="GO" id="GO:0008237">
    <property type="term" value="F:metallopeptidase activity"/>
    <property type="evidence" value="ECO:0007669"/>
    <property type="project" value="InterPro"/>
</dbReference>
<reference evidence="2" key="1">
    <citation type="journal article" date="2019" name="Environ. Microbiol.">
        <title>Fungal ecological strategies reflected in gene transcription - a case study of two litter decomposers.</title>
        <authorList>
            <person name="Barbi F."/>
            <person name="Kohler A."/>
            <person name="Barry K."/>
            <person name="Baskaran P."/>
            <person name="Daum C."/>
            <person name="Fauchery L."/>
            <person name="Ihrmark K."/>
            <person name="Kuo A."/>
            <person name="LaButti K."/>
            <person name="Lipzen A."/>
            <person name="Morin E."/>
            <person name="Grigoriev I.V."/>
            <person name="Henrissat B."/>
            <person name="Lindahl B."/>
            <person name="Martin F."/>
        </authorList>
    </citation>
    <scope>NUCLEOTIDE SEQUENCE</scope>
    <source>
        <strain evidence="2">JB14</strain>
    </source>
</reference>
<keyword evidence="3" id="KW-1185">Reference proteome</keyword>
<sequence>MRALLFIAAISLNSFLFTYGLPAEALGRRENPRTLKVHVPNPKKFSVEKGSMICYGPGDIGGTTELGHAIKHAKWQADQAIKLLDHPDSHQFEVVLSLLGEISQENLKKGIKKCFRTVSKSLGVPLDRVHERLENDISVYFSCPSGSFRDTLKCKKKDGTFTLAVTVSHQRVDKNLGKFSLLGTTILHEAQRSLALLKSTDLGDNLEDFTTTPINCKNLENSNKKQANAENWALLGFLAIPEAKAPVYYL</sequence>
<accession>A0A6A4GFB2</accession>